<evidence type="ECO:0000256" key="2">
    <source>
        <dbReference type="ARBA" id="ARBA00004448"/>
    </source>
</evidence>
<dbReference type="InterPro" id="IPR001750">
    <property type="entry name" value="ND/Mrp_TM"/>
</dbReference>
<keyword evidence="11" id="KW-0249">Electron transport</keyword>
<evidence type="ECO:0000259" key="20">
    <source>
        <dbReference type="Pfam" id="PF00361"/>
    </source>
</evidence>
<gene>
    <name evidence="21" type="primary">nad2</name>
</gene>
<name>A0A160DR37_VOLEM</name>
<reference evidence="21" key="1">
    <citation type="journal article" date="2016" name="Conserv Genet Resour">
        <title>Characterization of the complete mitochondrial genome of the myrmicine ant Vollenhovia emeryi (Insecta: Hymenoptera: Formicidae).</title>
        <authorList>
            <person name="Liu N."/>
            <person name="Duan X.-Y."/>
            <person name="Qian Z.-Q."/>
            <person name="Wang X.-Y."/>
            <person name="Li X.-L."/>
            <person name="Ding M.-Y."/>
        </authorList>
    </citation>
    <scope>NUCLEOTIDE SEQUENCE</scope>
</reference>
<feature type="transmembrane region" description="Helical" evidence="19">
    <location>
        <begin position="56"/>
        <end position="73"/>
    </location>
</feature>
<proteinExistence type="inferred from homology"/>
<comment type="function">
    <text evidence="1">Core subunit of the mitochondrial membrane respiratory chain NADH dehydrogenase (Complex I) that is believed to belong to the minimal assembly required for catalysis. Complex I functions in the transfer of electrons from NADH to the respiratory chain. The immediate electron acceptor for the enzyme is believed to be ubiquinone.</text>
</comment>
<dbReference type="EC" id="7.1.1.2" evidence="4"/>
<evidence type="ECO:0000256" key="14">
    <source>
        <dbReference type="ARBA" id="ARBA00023075"/>
    </source>
</evidence>
<keyword evidence="13" id="KW-0520">NAD</keyword>
<evidence type="ECO:0000256" key="17">
    <source>
        <dbReference type="ARBA" id="ARBA00031028"/>
    </source>
</evidence>
<keyword evidence="10" id="KW-1278">Translocase</keyword>
<feature type="transmembrane region" description="Helical" evidence="19">
    <location>
        <begin position="118"/>
        <end position="136"/>
    </location>
</feature>
<dbReference type="GO" id="GO:0008137">
    <property type="term" value="F:NADH dehydrogenase (ubiquinone) activity"/>
    <property type="evidence" value="ECO:0007669"/>
    <property type="project" value="UniProtKB-EC"/>
</dbReference>
<evidence type="ECO:0000256" key="10">
    <source>
        <dbReference type="ARBA" id="ARBA00022967"/>
    </source>
</evidence>
<evidence type="ECO:0000256" key="18">
    <source>
        <dbReference type="ARBA" id="ARBA00049551"/>
    </source>
</evidence>
<dbReference type="InterPro" id="IPR050175">
    <property type="entry name" value="Complex_I_Subunit_2"/>
</dbReference>
<evidence type="ECO:0000313" key="21">
    <source>
        <dbReference type="EMBL" id="ANA91976.1"/>
    </source>
</evidence>
<evidence type="ECO:0000256" key="1">
    <source>
        <dbReference type="ARBA" id="ARBA00003257"/>
    </source>
</evidence>
<evidence type="ECO:0000256" key="4">
    <source>
        <dbReference type="ARBA" id="ARBA00012944"/>
    </source>
</evidence>
<evidence type="ECO:0000256" key="12">
    <source>
        <dbReference type="ARBA" id="ARBA00022989"/>
    </source>
</evidence>
<comment type="subcellular location">
    <subcellularLocation>
        <location evidence="2">Mitochondrion inner membrane</location>
        <topology evidence="2">Multi-pass membrane protein</topology>
    </subcellularLocation>
</comment>
<evidence type="ECO:0000256" key="19">
    <source>
        <dbReference type="SAM" id="Phobius"/>
    </source>
</evidence>
<evidence type="ECO:0000256" key="8">
    <source>
        <dbReference type="ARBA" id="ARBA00022692"/>
    </source>
</evidence>
<evidence type="ECO:0000256" key="13">
    <source>
        <dbReference type="ARBA" id="ARBA00023027"/>
    </source>
</evidence>
<dbReference type="PANTHER" id="PTHR46552:SF1">
    <property type="entry name" value="NADH-UBIQUINONE OXIDOREDUCTASE CHAIN 2"/>
    <property type="match status" value="1"/>
</dbReference>
<keyword evidence="6" id="KW-0813">Transport</keyword>
<feature type="transmembrane region" description="Helical" evidence="19">
    <location>
        <begin position="143"/>
        <end position="164"/>
    </location>
</feature>
<keyword evidence="7" id="KW-0679">Respiratory chain</keyword>
<geneLocation type="mitochondrion" evidence="21"/>
<dbReference type="KEGG" id="vem:27912153"/>
<dbReference type="EMBL" id="KU550061">
    <property type="protein sequence ID" value="ANA91976.1"/>
    <property type="molecule type" value="Genomic_DNA"/>
</dbReference>
<evidence type="ECO:0000256" key="6">
    <source>
        <dbReference type="ARBA" id="ARBA00022448"/>
    </source>
</evidence>
<keyword evidence="15 21" id="KW-0496">Mitochondrion</keyword>
<keyword evidence="16 19" id="KW-0472">Membrane</keyword>
<evidence type="ECO:0000256" key="9">
    <source>
        <dbReference type="ARBA" id="ARBA00022792"/>
    </source>
</evidence>
<evidence type="ECO:0000256" key="11">
    <source>
        <dbReference type="ARBA" id="ARBA00022982"/>
    </source>
</evidence>
<evidence type="ECO:0000256" key="7">
    <source>
        <dbReference type="ARBA" id="ARBA00022660"/>
    </source>
</evidence>
<organism evidence="21">
    <name type="scientific">Vollenhovia emeryi</name>
    <name type="common">Ant</name>
    <dbReference type="NCBI Taxonomy" id="411798"/>
    <lineage>
        <taxon>Eukaryota</taxon>
        <taxon>Metazoa</taxon>
        <taxon>Ecdysozoa</taxon>
        <taxon>Arthropoda</taxon>
        <taxon>Hexapoda</taxon>
        <taxon>Insecta</taxon>
        <taxon>Pterygota</taxon>
        <taxon>Neoptera</taxon>
        <taxon>Endopterygota</taxon>
        <taxon>Hymenoptera</taxon>
        <taxon>Apocrita</taxon>
        <taxon>Aculeata</taxon>
        <taxon>Formicoidea</taxon>
        <taxon>Formicidae</taxon>
        <taxon>Myrmicinae</taxon>
        <taxon>Vollenhovia</taxon>
    </lineage>
</organism>
<feature type="transmembrane region" description="Helical" evidence="19">
    <location>
        <begin position="230"/>
        <end position="252"/>
    </location>
</feature>
<keyword evidence="8 19" id="KW-0812">Transmembrane</keyword>
<dbReference type="GO" id="GO:0005743">
    <property type="term" value="C:mitochondrial inner membrane"/>
    <property type="evidence" value="ECO:0007669"/>
    <property type="project" value="UniProtKB-SubCell"/>
</dbReference>
<keyword evidence="9" id="KW-0999">Mitochondrion inner membrane</keyword>
<comment type="catalytic activity">
    <reaction evidence="18">
        <text>a ubiquinone + NADH + 5 H(+)(in) = a ubiquinol + NAD(+) + 4 H(+)(out)</text>
        <dbReference type="Rhea" id="RHEA:29091"/>
        <dbReference type="Rhea" id="RHEA-COMP:9565"/>
        <dbReference type="Rhea" id="RHEA-COMP:9566"/>
        <dbReference type="ChEBI" id="CHEBI:15378"/>
        <dbReference type="ChEBI" id="CHEBI:16389"/>
        <dbReference type="ChEBI" id="CHEBI:17976"/>
        <dbReference type="ChEBI" id="CHEBI:57540"/>
        <dbReference type="ChEBI" id="CHEBI:57945"/>
        <dbReference type="EC" id="7.1.1.2"/>
    </reaction>
</comment>
<evidence type="ECO:0000256" key="3">
    <source>
        <dbReference type="ARBA" id="ARBA00007012"/>
    </source>
</evidence>
<dbReference type="AlphaFoldDB" id="A0A160DR37"/>
<evidence type="ECO:0000256" key="16">
    <source>
        <dbReference type="ARBA" id="ARBA00023136"/>
    </source>
</evidence>
<feature type="transmembrane region" description="Helical" evidence="19">
    <location>
        <begin position="304"/>
        <end position="328"/>
    </location>
</feature>
<keyword evidence="12 19" id="KW-1133">Transmembrane helix</keyword>
<protein>
    <recommendedName>
        <fullName evidence="5">NADH-ubiquinone oxidoreductase chain 2</fullName>
        <ecNumber evidence="4">7.1.1.2</ecNumber>
    </recommendedName>
    <alternativeName>
        <fullName evidence="17">NADH dehydrogenase subunit 2</fullName>
    </alternativeName>
</protein>
<evidence type="ECO:0000256" key="5">
    <source>
        <dbReference type="ARBA" id="ARBA00021008"/>
    </source>
</evidence>
<comment type="similarity">
    <text evidence="3">Belongs to the complex I subunit 2 family.</text>
</comment>
<feature type="transmembrane region" description="Helical" evidence="19">
    <location>
        <begin position="80"/>
        <end position="98"/>
    </location>
</feature>
<dbReference type="GO" id="GO:0006120">
    <property type="term" value="P:mitochondrial electron transport, NADH to ubiquinone"/>
    <property type="evidence" value="ECO:0007669"/>
    <property type="project" value="TreeGrafter"/>
</dbReference>
<evidence type="ECO:0000256" key="15">
    <source>
        <dbReference type="ARBA" id="ARBA00023128"/>
    </source>
</evidence>
<feature type="transmembrane region" description="Helical" evidence="19">
    <location>
        <begin position="264"/>
        <end position="283"/>
    </location>
</feature>
<dbReference type="Pfam" id="PF00361">
    <property type="entry name" value="Proton_antipo_M"/>
    <property type="match status" value="1"/>
</dbReference>
<feature type="transmembrane region" description="Helical" evidence="19">
    <location>
        <begin position="184"/>
        <end position="209"/>
    </location>
</feature>
<feature type="domain" description="NADH:quinone oxidoreductase/Mrp antiporter transmembrane" evidence="20">
    <location>
        <begin position="28"/>
        <end position="275"/>
    </location>
</feature>
<keyword evidence="14" id="KW-0830">Ubiquinone</keyword>
<sequence length="329" mass="39718">MMMFNLFMKYITTLNLILFSITPLLFTDLILIWFFMEISNYMYMCLLNIWMKNKKMIFFYFILQVLASFMIIYNIIMNNFFMINSVFSSLLLLLALMMKLSVPPFHLWLPLLSKYLTWPLIFILITMLKVTPFYMISLMNMPLMLLYMILILCASIPPFLMLNINNLKILLTYSSINQTGWMLMLIWLKNLLWMTYFFYYSMILLSLTYSIHNFKIYMNFNNFNNMNFKMILLILMFNLASMPPFSFFLLKWYSIFYLLYNSNFFMILILLMFSSLIMLYIYTKMMINSLFLFMLTTKIKSIKYYPLKNMPLSMLLYLSIFASSALFLI</sequence>
<feature type="transmembrane region" description="Helical" evidence="19">
    <location>
        <begin position="12"/>
        <end position="36"/>
    </location>
</feature>
<dbReference type="PANTHER" id="PTHR46552">
    <property type="entry name" value="NADH-UBIQUINONE OXIDOREDUCTASE CHAIN 2"/>
    <property type="match status" value="1"/>
</dbReference>
<accession>A0A160DR37</accession>